<keyword evidence="3" id="KW-0813">Transport</keyword>
<evidence type="ECO:0000256" key="6">
    <source>
        <dbReference type="ARBA" id="ARBA00023136"/>
    </source>
</evidence>
<reference evidence="10" key="1">
    <citation type="submission" date="2021-06" db="EMBL/GenBank/DDBJ databases">
        <title>Elioraea tepida, sp. nov., a moderately thermophilic aerobic anoxygenic phototrophic bacterium isolated from an alkaline siliceous hot spring mat community in Yellowstone National Park, WY, USA.</title>
        <authorList>
            <person name="Saini M.K."/>
            <person name="Yoshida S."/>
            <person name="Sebastian A."/>
            <person name="Hirose S."/>
            <person name="Hara E."/>
            <person name="Tamaki H."/>
            <person name="Soulier N.T."/>
            <person name="Albert I."/>
            <person name="Hanada S."/>
            <person name="Bryant D.A."/>
            <person name="Tank M."/>
        </authorList>
    </citation>
    <scope>NUCLEOTIDE SEQUENCE</scope>
    <source>
        <strain evidence="10">MS-P2</strain>
    </source>
</reference>
<dbReference type="InterPro" id="IPR010130">
    <property type="entry name" value="T1SS_OMP_TolC"/>
</dbReference>
<evidence type="ECO:0000256" key="3">
    <source>
        <dbReference type="ARBA" id="ARBA00022448"/>
    </source>
</evidence>
<keyword evidence="7" id="KW-0998">Cell outer membrane</keyword>
<dbReference type="AlphaFoldDB" id="A0A975YKW3"/>
<evidence type="ECO:0000313" key="10">
    <source>
        <dbReference type="EMBL" id="QXM26156.1"/>
    </source>
</evidence>
<proteinExistence type="inferred from homology"/>
<evidence type="ECO:0000256" key="7">
    <source>
        <dbReference type="ARBA" id="ARBA00023237"/>
    </source>
</evidence>
<dbReference type="InterPro" id="IPR003423">
    <property type="entry name" value="OMP_efflux"/>
</dbReference>
<dbReference type="PANTHER" id="PTHR30026:SF22">
    <property type="entry name" value="OUTER MEMBRANE EFFLUX PROTEIN"/>
    <property type="match status" value="1"/>
</dbReference>
<comment type="subcellular location">
    <subcellularLocation>
        <location evidence="1">Cell outer membrane</location>
    </subcellularLocation>
</comment>
<feature type="signal peptide" evidence="9">
    <location>
        <begin position="1"/>
        <end position="21"/>
    </location>
</feature>
<comment type="similarity">
    <text evidence="2">Belongs to the outer membrane factor (OMF) (TC 1.B.17) family.</text>
</comment>
<dbReference type="GO" id="GO:0015288">
    <property type="term" value="F:porin activity"/>
    <property type="evidence" value="ECO:0007669"/>
    <property type="project" value="TreeGrafter"/>
</dbReference>
<evidence type="ECO:0000256" key="8">
    <source>
        <dbReference type="SAM" id="Coils"/>
    </source>
</evidence>
<dbReference type="InterPro" id="IPR051906">
    <property type="entry name" value="TolC-like"/>
</dbReference>
<name>A0A975YKW3_9PROT</name>
<dbReference type="GO" id="GO:1990281">
    <property type="term" value="C:efflux pump complex"/>
    <property type="evidence" value="ECO:0007669"/>
    <property type="project" value="TreeGrafter"/>
</dbReference>
<dbReference type="NCBIfam" id="TIGR01844">
    <property type="entry name" value="type_I_sec_TolC"/>
    <property type="match status" value="1"/>
</dbReference>
<evidence type="ECO:0000256" key="4">
    <source>
        <dbReference type="ARBA" id="ARBA00022452"/>
    </source>
</evidence>
<keyword evidence="5" id="KW-0812">Transmembrane</keyword>
<accession>A0A975YKW3</accession>
<keyword evidence="11" id="KW-1185">Reference proteome</keyword>
<keyword evidence="8" id="KW-0175">Coiled coil</keyword>
<sequence>MIGRWGGAAVLAACVLLPAYAAEAQTLREALALAYANNPTLQAARARLRAVDENVPQALSGWRPVVTLQGQYGYADGTQTGALQPNGLRTRTNLERNPLSGSATFVQPLYRGGRTVAATRRAESQVLAERANLLATEQSVLADAVNAYVTVIQNQEVLRLTTNNVRVLERQLQAARDRFRVGEITRTDVAQAEARLERARSERSRADGDLQTARSNFERLIGEPPRALTAPPPLRPIARDAEEAARLAEANNPNVLRARFEEQAAIHNIDVVFGELLPTASLQGSAFRNDDNSLRDTRSTGGQLVGVLSVPLYQGGQEHARVRQAKQEAQRAQEVLNEVRRQVVDNARRAWETLQAARAEVNARTAQIRANEIALDGVQREALVGSRTTLDVLNAEQELLDARTALVRATRDYLIATYALAAAAGRLTARDLQLPVQIYDPLEHYTSVRNRWIGTDVPPARPLPLTPTASR</sequence>
<dbReference type="Proteomes" id="UP000694001">
    <property type="component" value="Chromosome"/>
</dbReference>
<feature type="chain" id="PRO_5036918199" evidence="9">
    <location>
        <begin position="22"/>
        <end position="471"/>
    </location>
</feature>
<evidence type="ECO:0000313" key="11">
    <source>
        <dbReference type="Proteomes" id="UP000694001"/>
    </source>
</evidence>
<dbReference type="Pfam" id="PF02321">
    <property type="entry name" value="OEP"/>
    <property type="match status" value="2"/>
</dbReference>
<evidence type="ECO:0000256" key="9">
    <source>
        <dbReference type="SAM" id="SignalP"/>
    </source>
</evidence>
<protein>
    <submittedName>
        <fullName evidence="10">TolC family outer membrane protein</fullName>
    </submittedName>
</protein>
<dbReference type="KEGG" id="elio:KO353_01190"/>
<evidence type="ECO:0000256" key="1">
    <source>
        <dbReference type="ARBA" id="ARBA00004442"/>
    </source>
</evidence>
<organism evidence="10 11">
    <name type="scientific">Elioraea tepida</name>
    <dbReference type="NCBI Taxonomy" id="2843330"/>
    <lineage>
        <taxon>Bacteria</taxon>
        <taxon>Pseudomonadati</taxon>
        <taxon>Pseudomonadota</taxon>
        <taxon>Alphaproteobacteria</taxon>
        <taxon>Acetobacterales</taxon>
        <taxon>Elioraeaceae</taxon>
        <taxon>Elioraea</taxon>
    </lineage>
</organism>
<keyword evidence="6" id="KW-0472">Membrane</keyword>
<dbReference type="EMBL" id="CP076448">
    <property type="protein sequence ID" value="QXM26156.1"/>
    <property type="molecule type" value="Genomic_DNA"/>
</dbReference>
<dbReference type="GO" id="GO:0009279">
    <property type="term" value="C:cell outer membrane"/>
    <property type="evidence" value="ECO:0007669"/>
    <property type="project" value="UniProtKB-SubCell"/>
</dbReference>
<feature type="coiled-coil region" evidence="8">
    <location>
        <begin position="158"/>
        <end position="216"/>
    </location>
</feature>
<evidence type="ECO:0000256" key="2">
    <source>
        <dbReference type="ARBA" id="ARBA00007613"/>
    </source>
</evidence>
<dbReference type="PANTHER" id="PTHR30026">
    <property type="entry name" value="OUTER MEMBRANE PROTEIN TOLC"/>
    <property type="match status" value="1"/>
</dbReference>
<keyword evidence="9" id="KW-0732">Signal</keyword>
<evidence type="ECO:0000256" key="5">
    <source>
        <dbReference type="ARBA" id="ARBA00022692"/>
    </source>
</evidence>
<dbReference type="GO" id="GO:0015562">
    <property type="term" value="F:efflux transmembrane transporter activity"/>
    <property type="evidence" value="ECO:0007669"/>
    <property type="project" value="InterPro"/>
</dbReference>
<gene>
    <name evidence="10" type="ORF">KO353_01190</name>
</gene>
<keyword evidence="4" id="KW-1134">Transmembrane beta strand</keyword>